<protein>
    <submittedName>
        <fullName evidence="4">Reduced folate carrier</fullName>
    </submittedName>
</protein>
<name>A0A7E4VBB4_PANRE</name>
<dbReference type="AlphaFoldDB" id="A0A7E4VBB4"/>
<proteinExistence type="inferred from homology"/>
<feature type="transmembrane region" description="Helical" evidence="2">
    <location>
        <begin position="421"/>
        <end position="440"/>
    </location>
</feature>
<feature type="transmembrane region" description="Helical" evidence="2">
    <location>
        <begin position="350"/>
        <end position="370"/>
    </location>
</feature>
<dbReference type="InterPro" id="IPR036259">
    <property type="entry name" value="MFS_trans_sf"/>
</dbReference>
<evidence type="ECO:0000256" key="2">
    <source>
        <dbReference type="SAM" id="Phobius"/>
    </source>
</evidence>
<dbReference type="Gene3D" id="1.20.1250.20">
    <property type="entry name" value="MFS general substrate transporter like domains"/>
    <property type="match status" value="1"/>
</dbReference>
<dbReference type="PANTHER" id="PTHR10686">
    <property type="entry name" value="FOLATE TRANSPORTER"/>
    <property type="match status" value="1"/>
</dbReference>
<keyword evidence="2" id="KW-1133">Transmembrane helix</keyword>
<feature type="transmembrane region" description="Helical" evidence="2">
    <location>
        <begin position="326"/>
        <end position="344"/>
    </location>
</feature>
<evidence type="ECO:0000313" key="4">
    <source>
        <dbReference type="WBParaSite" id="Pan_g18762.t1"/>
    </source>
</evidence>
<dbReference type="SUPFAM" id="SSF103473">
    <property type="entry name" value="MFS general substrate transporter"/>
    <property type="match status" value="1"/>
</dbReference>
<dbReference type="InterPro" id="IPR002666">
    <property type="entry name" value="Folate_carrier"/>
</dbReference>
<evidence type="ECO:0000256" key="1">
    <source>
        <dbReference type="ARBA" id="ARBA00005773"/>
    </source>
</evidence>
<accession>A0A7E4VBB4</accession>
<dbReference type="GO" id="GO:0090482">
    <property type="term" value="F:vitamin transmembrane transporter activity"/>
    <property type="evidence" value="ECO:0007669"/>
    <property type="project" value="InterPro"/>
</dbReference>
<evidence type="ECO:0000313" key="3">
    <source>
        <dbReference type="Proteomes" id="UP000492821"/>
    </source>
</evidence>
<feature type="transmembrane region" description="Helical" evidence="2">
    <location>
        <begin position="382"/>
        <end position="409"/>
    </location>
</feature>
<organism evidence="3 4">
    <name type="scientific">Panagrellus redivivus</name>
    <name type="common">Microworm</name>
    <dbReference type="NCBI Taxonomy" id="6233"/>
    <lineage>
        <taxon>Eukaryota</taxon>
        <taxon>Metazoa</taxon>
        <taxon>Ecdysozoa</taxon>
        <taxon>Nematoda</taxon>
        <taxon>Chromadorea</taxon>
        <taxon>Rhabditida</taxon>
        <taxon>Tylenchina</taxon>
        <taxon>Panagrolaimomorpha</taxon>
        <taxon>Panagrolaimoidea</taxon>
        <taxon>Panagrolaimidae</taxon>
        <taxon>Panagrellus</taxon>
    </lineage>
</organism>
<dbReference type="GO" id="GO:0005886">
    <property type="term" value="C:plasma membrane"/>
    <property type="evidence" value="ECO:0007669"/>
    <property type="project" value="TreeGrafter"/>
</dbReference>
<keyword evidence="2" id="KW-0812">Transmembrane</keyword>
<comment type="similarity">
    <text evidence="1">Belongs to the reduced folate carrier (RFC) transporter (TC 2.A.48) family.</text>
</comment>
<dbReference type="Pfam" id="PF01770">
    <property type="entry name" value="Folate_carrier"/>
    <property type="match status" value="1"/>
</dbReference>
<keyword evidence="2" id="KW-0472">Membrane</keyword>
<reference evidence="4" key="2">
    <citation type="submission" date="2020-10" db="UniProtKB">
        <authorList>
            <consortium name="WormBaseParasite"/>
        </authorList>
    </citation>
    <scope>IDENTIFICATION</scope>
</reference>
<feature type="transmembrane region" description="Helical" evidence="2">
    <location>
        <begin position="190"/>
        <end position="209"/>
    </location>
</feature>
<feature type="transmembrane region" description="Helical" evidence="2">
    <location>
        <begin position="295"/>
        <end position="314"/>
    </location>
</feature>
<reference evidence="3" key="1">
    <citation type="journal article" date="2013" name="Genetics">
        <title>The draft genome and transcriptome of Panagrellus redivivus are shaped by the harsh demands of a free-living lifestyle.</title>
        <authorList>
            <person name="Srinivasan J."/>
            <person name="Dillman A.R."/>
            <person name="Macchietto M.G."/>
            <person name="Heikkinen L."/>
            <person name="Lakso M."/>
            <person name="Fracchia K.M."/>
            <person name="Antoshechkin I."/>
            <person name="Mortazavi A."/>
            <person name="Wong G."/>
            <person name="Sternberg P.W."/>
        </authorList>
    </citation>
    <scope>NUCLEOTIDE SEQUENCE [LARGE SCALE GENOMIC DNA]</scope>
    <source>
        <strain evidence="3">MT8872</strain>
    </source>
</reference>
<keyword evidence="3" id="KW-1185">Reference proteome</keyword>
<dbReference type="NCBIfam" id="TIGR00806">
    <property type="entry name" value="rfc"/>
    <property type="match status" value="1"/>
</dbReference>
<dbReference type="Proteomes" id="UP000492821">
    <property type="component" value="Unassembled WGS sequence"/>
</dbReference>
<sequence>MGPQNTNDNGLEYGDNYLCLFCIDNTMAWWISTALICAYGALKEFRPTEPYYYNYEHDFLGYSDSQLNNQIYPVWTYVYLVALLPVLLCSDILLYKPVIIIGTLAYIGVWLCIIFAKSVLALQFAEANYAIGTASEVAYFSYIYVRVDSSKFSRVTAWTRAALLLGRCTSYILAEILILTKTANYQDLNYISIGVLGISLAVAICLPGVSWKTVVERNVEHNDVIFREAKPQTFFEFCKTTLLNQKTNFVNYYSKMTILKWSLWWAMATCGELQIESYAQTLFGQLQDANGDNNFNGFIEAAWPFFGMIAILAVEKANIDWNRWGEACLSIAAIADSVLLIIMSQAGQLWLMYACFVLFRVFYQIMITIAQANIVTEIASHSYGFVFGVNTLVALILQTVLTAVVVQWWKFGIRDQFIAYGIYHAGVSVIFVSVLLYRFCRPMIRKFIKSSNFGK</sequence>
<dbReference type="PANTHER" id="PTHR10686:SF18">
    <property type="entry name" value="IP11787P-RELATED"/>
    <property type="match status" value="1"/>
</dbReference>
<dbReference type="WBParaSite" id="Pan_g18762.t1">
    <property type="protein sequence ID" value="Pan_g18762.t1"/>
    <property type="gene ID" value="Pan_g18762"/>
</dbReference>
<feature type="transmembrane region" description="Helical" evidence="2">
    <location>
        <begin position="99"/>
        <end position="120"/>
    </location>
</feature>
<feature type="transmembrane region" description="Helical" evidence="2">
    <location>
        <begin position="74"/>
        <end position="93"/>
    </location>
</feature>